<dbReference type="Pfam" id="PF04134">
    <property type="entry name" value="DCC1-like"/>
    <property type="match status" value="1"/>
</dbReference>
<keyword evidence="2" id="KW-1185">Reference proteome</keyword>
<evidence type="ECO:0008006" key="3">
    <source>
        <dbReference type="Google" id="ProtNLM"/>
    </source>
</evidence>
<comment type="caution">
    <text evidence="1">The sequence shown here is derived from an EMBL/GenBank/DDBJ whole genome shotgun (WGS) entry which is preliminary data.</text>
</comment>
<protein>
    <recommendedName>
        <fullName evidence="3">Thiol-disulfide oxidoreductase</fullName>
    </recommendedName>
</protein>
<organism evidence="1 2">
    <name type="scientific">Marivirga lumbricoides</name>
    <dbReference type="NCBI Taxonomy" id="1046115"/>
    <lineage>
        <taxon>Bacteria</taxon>
        <taxon>Pseudomonadati</taxon>
        <taxon>Bacteroidota</taxon>
        <taxon>Cytophagia</taxon>
        <taxon>Cytophagales</taxon>
        <taxon>Marivirgaceae</taxon>
        <taxon>Marivirga</taxon>
    </lineage>
</organism>
<dbReference type="PANTHER" id="PTHR33639:SF2">
    <property type="entry name" value="DUF393 DOMAIN-CONTAINING PROTEIN"/>
    <property type="match status" value="1"/>
</dbReference>
<sequence length="127" mass="14686">MRIIFFDGVCNLCNGAVNFVIDRDPKAKFKLAPLQSDIAAKYLKEEQLDNLNSIALFEEGKIYQKSSAALRIAKKLTGAWPLLYGLIIIPPFMRDFFYDLVAKNRYKWFGKQETCRMPTPDIKTRFL</sequence>
<dbReference type="Proteomes" id="UP000636010">
    <property type="component" value="Unassembled WGS sequence"/>
</dbReference>
<dbReference type="PANTHER" id="PTHR33639">
    <property type="entry name" value="THIOL-DISULFIDE OXIDOREDUCTASE DCC"/>
    <property type="match status" value="1"/>
</dbReference>
<dbReference type="InterPro" id="IPR007263">
    <property type="entry name" value="DCC1-like"/>
</dbReference>
<name>A0ABQ1MP49_9BACT</name>
<dbReference type="EMBL" id="BMEC01000010">
    <property type="protein sequence ID" value="GGC43748.1"/>
    <property type="molecule type" value="Genomic_DNA"/>
</dbReference>
<evidence type="ECO:0000313" key="2">
    <source>
        <dbReference type="Proteomes" id="UP000636010"/>
    </source>
</evidence>
<dbReference type="RefSeq" id="WP_188465280.1">
    <property type="nucleotide sequence ID" value="NZ_BAABHU010000010.1"/>
</dbReference>
<evidence type="ECO:0000313" key="1">
    <source>
        <dbReference type="EMBL" id="GGC43748.1"/>
    </source>
</evidence>
<gene>
    <name evidence="1" type="primary">yuxK</name>
    <name evidence="1" type="ORF">GCM10011506_31650</name>
</gene>
<dbReference type="InterPro" id="IPR052927">
    <property type="entry name" value="DCC_oxidoreductase"/>
</dbReference>
<accession>A0ABQ1MP49</accession>
<reference evidence="2" key="1">
    <citation type="journal article" date="2019" name="Int. J. Syst. Evol. Microbiol.">
        <title>The Global Catalogue of Microorganisms (GCM) 10K type strain sequencing project: providing services to taxonomists for standard genome sequencing and annotation.</title>
        <authorList>
            <consortium name="The Broad Institute Genomics Platform"/>
            <consortium name="The Broad Institute Genome Sequencing Center for Infectious Disease"/>
            <person name="Wu L."/>
            <person name="Ma J."/>
        </authorList>
    </citation>
    <scope>NUCLEOTIDE SEQUENCE [LARGE SCALE GENOMIC DNA]</scope>
    <source>
        <strain evidence="2">CGMCC 1.10832</strain>
    </source>
</reference>
<proteinExistence type="predicted"/>